<dbReference type="PANTHER" id="PTHR34135:SF2">
    <property type="entry name" value="LYSOZYME"/>
    <property type="match status" value="1"/>
</dbReference>
<organism evidence="3 4">
    <name type="scientific">Bifidobacterium coryneforme</name>
    <dbReference type="NCBI Taxonomy" id="1687"/>
    <lineage>
        <taxon>Bacteria</taxon>
        <taxon>Bacillati</taxon>
        <taxon>Actinomycetota</taxon>
        <taxon>Actinomycetes</taxon>
        <taxon>Bifidobacteriales</taxon>
        <taxon>Bifidobacteriaceae</taxon>
        <taxon>Bifidobacterium</taxon>
    </lineage>
</organism>
<proteinExistence type="inferred from homology"/>
<dbReference type="GO" id="GO:0016787">
    <property type="term" value="F:hydrolase activity"/>
    <property type="evidence" value="ECO:0007669"/>
    <property type="project" value="UniProtKB-KW"/>
</dbReference>
<comment type="caution">
    <text evidence="3">The sequence shown here is derived from an EMBL/GenBank/DDBJ whole genome shotgun (WGS) entry which is preliminary data.</text>
</comment>
<dbReference type="InterPro" id="IPR002053">
    <property type="entry name" value="Glyco_hydro_25"/>
</dbReference>
<protein>
    <submittedName>
        <fullName evidence="3">Glycosyl hydrolase family 25</fullName>
    </submittedName>
</protein>
<feature type="chain" id="PRO_5044836155" evidence="2">
    <location>
        <begin position="32"/>
        <end position="585"/>
    </location>
</feature>
<dbReference type="EMBL" id="JXBX01000005">
    <property type="protein sequence ID" value="KJY53964.1"/>
    <property type="molecule type" value="Genomic_DNA"/>
</dbReference>
<dbReference type="PANTHER" id="PTHR34135">
    <property type="entry name" value="LYSOZYME"/>
    <property type="match status" value="1"/>
</dbReference>
<evidence type="ECO:0000313" key="4">
    <source>
        <dbReference type="Proteomes" id="UP000033652"/>
    </source>
</evidence>
<feature type="signal peptide" evidence="2">
    <location>
        <begin position="1"/>
        <end position="31"/>
    </location>
</feature>
<gene>
    <name evidence="3" type="ORF">JF68_01850</name>
</gene>
<dbReference type="AlphaFoldDB" id="A0ABD4AG87"/>
<evidence type="ECO:0000313" key="3">
    <source>
        <dbReference type="EMBL" id="KJY53964.1"/>
    </source>
</evidence>
<dbReference type="Proteomes" id="UP000033652">
    <property type="component" value="Unassembled WGS sequence"/>
</dbReference>
<sequence length="585" mass="64570">MSKPKATRNACILPILLGLLAMVMVPEAAFAESSGEDSGQLTRTDSGTLASLQAEGKLPDTIDPSIPDDATLISKDIAVTRAGEIKDVKTGAEVWDTRSVGSAEVQPDPLAKTNGRRFIPVSVKDVKNHTEQKNVQSVRNAAVKREAVERAHNSNYFQRGAFAGETAGTGAHVLPASLPNSSYGAFWGSSSNGSPAFYQADGQLFAQQAKGVIDVSEWQGDIDWQTAKNHGVEGAIIRIGFGWGNRLDYKAQRNINECKRLGIPFGIYLYSYAQNSYEGAAEGRGTVDMLQRAGVQPGDLSYPVYYDLEFWAIQGVGAAPRSPQVNQGMVNNWFSQLMTNGYQNLAVYSYTSYLYSALNTPDIHAKTTWVASYGSRPGFRFPNNQRCWQYSDAGRIPGIGGLVDLNAMGNLTFVDDLSIVWIMREEDIAVGAAVNSATSNLEYRWQAYDIDKQSWHSITDWTGANWAEWRTGLGNYWLHIEVRNSSTHASIGTRTICFRYVPGYTAMTGTFAGWTKQGVLLGISSNNAGAQYHMKIYDYNAKQWIKDYSGQWATWNPKPGSYWTHYEVYTSDGRLADTRTYAFKV</sequence>
<dbReference type="Pfam" id="PF01183">
    <property type="entry name" value="Glyco_hydro_25"/>
    <property type="match status" value="1"/>
</dbReference>
<keyword evidence="2" id="KW-0732">Signal</keyword>
<accession>A0ABD4AG87</accession>
<evidence type="ECO:0000256" key="2">
    <source>
        <dbReference type="SAM" id="SignalP"/>
    </source>
</evidence>
<dbReference type="RefSeq" id="WP_052689876.1">
    <property type="nucleotide sequence ID" value="NZ_KQ033865.1"/>
</dbReference>
<dbReference type="PROSITE" id="PS51904">
    <property type="entry name" value="GLYCOSYL_HYDROL_F25_2"/>
    <property type="match status" value="1"/>
</dbReference>
<keyword evidence="3" id="KW-0378">Hydrolase</keyword>
<reference evidence="3 4" key="1">
    <citation type="submission" date="2014-12" db="EMBL/GenBank/DDBJ databases">
        <title>Comparative genomics of the lactic acid bacteria isolated from the honey bee gut.</title>
        <authorList>
            <person name="Ellegaard K.M."/>
            <person name="Tamarit D."/>
            <person name="Javelind E."/>
            <person name="Olofsson T."/>
            <person name="Andersson S.G."/>
            <person name="Vasquez A."/>
        </authorList>
    </citation>
    <scope>NUCLEOTIDE SEQUENCE [LARGE SCALE GENOMIC DNA]</scope>
    <source>
        <strain evidence="3 4">Bma6</strain>
    </source>
</reference>
<dbReference type="InterPro" id="IPR017853">
    <property type="entry name" value="GH"/>
</dbReference>
<dbReference type="Gene3D" id="3.20.20.80">
    <property type="entry name" value="Glycosidases"/>
    <property type="match status" value="1"/>
</dbReference>
<dbReference type="SUPFAM" id="SSF51445">
    <property type="entry name" value="(Trans)glycosidases"/>
    <property type="match status" value="1"/>
</dbReference>
<comment type="similarity">
    <text evidence="1">Belongs to the glycosyl hydrolase 25 family.</text>
</comment>
<evidence type="ECO:0000256" key="1">
    <source>
        <dbReference type="ARBA" id="ARBA00010646"/>
    </source>
</evidence>
<name>A0ABD4AG87_9BIFI</name>